<keyword evidence="4" id="KW-0732">Signal</keyword>
<evidence type="ECO:0000256" key="2">
    <source>
        <dbReference type="ARBA" id="ARBA00022963"/>
    </source>
</evidence>
<keyword evidence="2" id="KW-0442">Lipid degradation</keyword>
<evidence type="ECO:0000256" key="4">
    <source>
        <dbReference type="SAM" id="SignalP"/>
    </source>
</evidence>
<organism evidence="5 6">
    <name type="scientific">Streptomyces lividans 1326</name>
    <dbReference type="NCBI Taxonomy" id="1200984"/>
    <lineage>
        <taxon>Bacteria</taxon>
        <taxon>Bacillati</taxon>
        <taxon>Actinomycetota</taxon>
        <taxon>Actinomycetes</taxon>
        <taxon>Kitasatosporales</taxon>
        <taxon>Streptomycetaceae</taxon>
        <taxon>Streptomyces</taxon>
    </lineage>
</organism>
<evidence type="ECO:0000313" key="5">
    <source>
        <dbReference type="EMBL" id="EOY48289.1"/>
    </source>
</evidence>
<dbReference type="RefSeq" id="WP_016326471.1">
    <property type="nucleotide sequence ID" value="NZ_CM001889.1"/>
</dbReference>
<dbReference type="PANTHER" id="PTHR10272">
    <property type="entry name" value="PLATELET-ACTIVATING FACTOR ACETYLHYDROLASE"/>
    <property type="match status" value="1"/>
</dbReference>
<dbReference type="AlphaFoldDB" id="A0A7U9DQH9"/>
<protein>
    <submittedName>
        <fullName evidence="5">Putative lipase (Putative secreted protein)</fullName>
    </submittedName>
</protein>
<dbReference type="PANTHER" id="PTHR10272:SF0">
    <property type="entry name" value="PLATELET-ACTIVATING FACTOR ACETYLHYDROLASE"/>
    <property type="match status" value="1"/>
</dbReference>
<dbReference type="InterPro" id="IPR029058">
    <property type="entry name" value="AB_hydrolase_fold"/>
</dbReference>
<evidence type="ECO:0000313" key="6">
    <source>
        <dbReference type="Proteomes" id="UP000014062"/>
    </source>
</evidence>
<feature type="signal peptide" evidence="4">
    <location>
        <begin position="1"/>
        <end position="32"/>
    </location>
</feature>
<dbReference type="GO" id="GO:0003847">
    <property type="term" value="F:1-alkyl-2-acetylglycerophosphocholine esterase activity"/>
    <property type="evidence" value="ECO:0007669"/>
    <property type="project" value="TreeGrafter"/>
</dbReference>
<dbReference type="Pfam" id="PF03403">
    <property type="entry name" value="PAF-AH_p_II"/>
    <property type="match status" value="1"/>
</dbReference>
<proteinExistence type="predicted"/>
<dbReference type="GeneID" id="91385758"/>
<dbReference type="Gene3D" id="3.40.50.1820">
    <property type="entry name" value="alpha/beta hydrolase"/>
    <property type="match status" value="1"/>
</dbReference>
<keyword evidence="3" id="KW-0443">Lipid metabolism</keyword>
<dbReference type="SUPFAM" id="SSF53474">
    <property type="entry name" value="alpha/beta-Hydrolases"/>
    <property type="match status" value="1"/>
</dbReference>
<feature type="chain" id="PRO_5031466810" evidence="4">
    <location>
        <begin position="33"/>
        <end position="391"/>
    </location>
</feature>
<evidence type="ECO:0000256" key="1">
    <source>
        <dbReference type="ARBA" id="ARBA00022801"/>
    </source>
</evidence>
<keyword evidence="1" id="KW-0378">Hydrolase</keyword>
<name>A0A7U9DQH9_STRLI</name>
<dbReference type="GO" id="GO:0016042">
    <property type="term" value="P:lipid catabolic process"/>
    <property type="evidence" value="ECO:0007669"/>
    <property type="project" value="UniProtKB-KW"/>
</dbReference>
<sequence>MPNVREAGRPARRCATLVAALLLALVPFGAGAPGTAAARAAPAADAAWTASAVPAPTGALPVGVRTAHLRDTSRRDPWNPDRYRELALSLWYPALPSRAPRASYVTARESALILRFHRVEGVPADLLARFRVHARTAPPPLPAPARGLPLVLLSPGFALPRSSLTGLAEELASRGYAVAAVDHAYEAPAISHPDGRVTGCLACRRHPEGARVAATRAADLRFVRERLLRSPGAVGLPRLDPSRVAVVGHSMGGAAAFEALRTDAGFAAAANLDGTVHTGGRSPVNRPFLLLGAGEHGRPGADPTWQRAWRDLSGPRRWLSVRGAGHLSFTDYARLLERTGTAGEEVTLGAADAGRVTRELVVAFLDERLRRYGPRLDTAARQDPEVVTHGR</sequence>
<accession>A0A7U9DQH9</accession>
<gene>
    <name evidence="5" type="ORF">SLI_3576</name>
</gene>
<dbReference type="Proteomes" id="UP000014062">
    <property type="component" value="Chromosome"/>
</dbReference>
<evidence type="ECO:0000256" key="3">
    <source>
        <dbReference type="ARBA" id="ARBA00023098"/>
    </source>
</evidence>
<dbReference type="EMBL" id="CM001889">
    <property type="protein sequence ID" value="EOY48289.1"/>
    <property type="molecule type" value="Genomic_DNA"/>
</dbReference>
<reference evidence="6" key="1">
    <citation type="journal article" date="2013" name="Genome Biol. Evol.">
        <title>The genome sequence of Streptomyces lividans 66 reveals a novel tRNA-dependent peptide biosynthetic system within a metal-related genomic island.</title>
        <authorList>
            <person name="Cruz-Morales P."/>
            <person name="Vijgenboom E."/>
            <person name="Iruegas-Bocardo F."/>
            <person name="Girard G."/>
            <person name="Yanez-Guerra L.A."/>
            <person name="Ramos-Aboites H.E."/>
            <person name="Pernodet J.L."/>
            <person name="Anne J."/>
            <person name="van Wezel G.P."/>
            <person name="Barona-Gomez F."/>
        </authorList>
    </citation>
    <scope>NUCLEOTIDE SEQUENCE [LARGE SCALE GENOMIC DNA]</scope>
    <source>
        <strain evidence="6">1326</strain>
    </source>
</reference>